<evidence type="ECO:0000256" key="3">
    <source>
        <dbReference type="ARBA" id="ARBA00023237"/>
    </source>
</evidence>
<evidence type="ECO:0000259" key="4">
    <source>
        <dbReference type="Pfam" id="PF00593"/>
    </source>
</evidence>
<feature type="domain" description="TonB-dependent receptor-like beta-barrel" evidence="4">
    <location>
        <begin position="58"/>
        <end position="438"/>
    </location>
</feature>
<dbReference type="InterPro" id="IPR036942">
    <property type="entry name" value="Beta-barrel_TonB_sf"/>
</dbReference>
<dbReference type="STRING" id="3988.B9TH89"/>
<keyword evidence="3" id="KW-0998">Cell outer membrane</keyword>
<dbReference type="SUPFAM" id="SSF56935">
    <property type="entry name" value="Porins"/>
    <property type="match status" value="1"/>
</dbReference>
<proteinExistence type="predicted"/>
<dbReference type="EMBL" id="EQ981318">
    <property type="protein sequence ID" value="EEF24775.1"/>
    <property type="molecule type" value="Genomic_DNA"/>
</dbReference>
<keyword evidence="6" id="KW-1185">Reference proteome</keyword>
<reference evidence="6" key="1">
    <citation type="journal article" date="2010" name="Nat. Biotechnol.">
        <title>Draft genome sequence of the oilseed species Ricinus communis.</title>
        <authorList>
            <person name="Chan A.P."/>
            <person name="Crabtree J."/>
            <person name="Zhao Q."/>
            <person name="Lorenzi H."/>
            <person name="Orvis J."/>
            <person name="Puiu D."/>
            <person name="Melake-Berhan A."/>
            <person name="Jones K.M."/>
            <person name="Redman J."/>
            <person name="Chen G."/>
            <person name="Cahoon E.B."/>
            <person name="Gedil M."/>
            <person name="Stanke M."/>
            <person name="Haas B.J."/>
            <person name="Wortman J.R."/>
            <person name="Fraser-Liggett C.M."/>
            <person name="Ravel J."/>
            <person name="Rabinowicz P.D."/>
        </authorList>
    </citation>
    <scope>NUCLEOTIDE SEQUENCE [LARGE SCALE GENOMIC DNA]</scope>
    <source>
        <strain evidence="6">cv. Hale</strain>
    </source>
</reference>
<keyword evidence="2" id="KW-0472">Membrane</keyword>
<evidence type="ECO:0000313" key="5">
    <source>
        <dbReference type="EMBL" id="EEF24775.1"/>
    </source>
</evidence>
<evidence type="ECO:0000256" key="1">
    <source>
        <dbReference type="ARBA" id="ARBA00004442"/>
    </source>
</evidence>
<dbReference type="Gene3D" id="2.40.170.20">
    <property type="entry name" value="TonB-dependent receptor, beta-barrel domain"/>
    <property type="match status" value="1"/>
</dbReference>
<evidence type="ECO:0000313" key="6">
    <source>
        <dbReference type="Proteomes" id="UP000008311"/>
    </source>
</evidence>
<gene>
    <name evidence="5" type="ORF">RCOM_1811370</name>
</gene>
<dbReference type="AlphaFoldDB" id="B9TH89"/>
<dbReference type="Proteomes" id="UP000008311">
    <property type="component" value="Unassembled WGS sequence"/>
</dbReference>
<name>B9TH89_RICCO</name>
<protein>
    <recommendedName>
        <fullName evidence="4">TonB-dependent receptor-like beta-barrel domain-containing protein</fullName>
    </recommendedName>
</protein>
<dbReference type="PANTHER" id="PTHR47234:SF2">
    <property type="entry name" value="TONB-DEPENDENT RECEPTOR"/>
    <property type="match status" value="1"/>
</dbReference>
<comment type="subcellular location">
    <subcellularLocation>
        <location evidence="1">Cell outer membrane</location>
    </subcellularLocation>
</comment>
<organism evidence="5 6">
    <name type="scientific">Ricinus communis</name>
    <name type="common">Castor bean</name>
    <dbReference type="NCBI Taxonomy" id="3988"/>
    <lineage>
        <taxon>Eukaryota</taxon>
        <taxon>Viridiplantae</taxon>
        <taxon>Streptophyta</taxon>
        <taxon>Embryophyta</taxon>
        <taxon>Tracheophyta</taxon>
        <taxon>Spermatophyta</taxon>
        <taxon>Magnoliopsida</taxon>
        <taxon>eudicotyledons</taxon>
        <taxon>Gunneridae</taxon>
        <taxon>Pentapetalae</taxon>
        <taxon>rosids</taxon>
        <taxon>fabids</taxon>
        <taxon>Malpighiales</taxon>
        <taxon>Euphorbiaceae</taxon>
        <taxon>Acalyphoideae</taxon>
        <taxon>Acalypheae</taxon>
        <taxon>Ricinus</taxon>
    </lineage>
</organism>
<dbReference type="PANTHER" id="PTHR47234">
    <property type="match status" value="1"/>
</dbReference>
<dbReference type="Pfam" id="PF00593">
    <property type="entry name" value="TonB_dep_Rec_b-barrel"/>
    <property type="match status" value="1"/>
</dbReference>
<dbReference type="InterPro" id="IPR000531">
    <property type="entry name" value="Beta-barrel_TonB"/>
</dbReference>
<dbReference type="InParanoid" id="B9TH89"/>
<accession>B9TH89</accession>
<sequence length="439" mass="47717">SVQQDVGSVSLNGDLGEKFVSPWSGQPISVAITGEQRKLQAGTQSDAASQIQGEVLGTGAPTPDRTGTFRLRELAIESQIPLVKDKPFIRVLNADLGYRETQFKSGAKDSLNYSSWKVGAEWAPVQQLRFRGMLQKATRAPNVNELFAPKVTGLSNLAVDPCQLALVNPAQANTPGTLANLCRQTGVPVSELGKLPAPSSGQINNLAGGNPDLGPEVAKTKTIGFVWEPLPKLAVSLDYYKITINDAISRPSTTDVLDACYRNNPGYALNANCLLIGRNPANGTFNGVASSGVATERTNSGKQETSGIDLNVAYKLQARQLNLEPKWGNFDLSLGYNQVQSFKFQASPISVNRDCLGYYSVACGDVANAPVYKRKFNQRTTWNVGDFSFGYNWRYVSAVDIEPLALATTNFLPAFRHIEAYNYIDLSGSYTWSKNLRFN</sequence>
<evidence type="ECO:0000256" key="2">
    <source>
        <dbReference type="ARBA" id="ARBA00023136"/>
    </source>
</evidence>
<feature type="non-terminal residue" evidence="5">
    <location>
        <position position="439"/>
    </location>
</feature>
<feature type="non-terminal residue" evidence="5">
    <location>
        <position position="1"/>
    </location>
</feature>